<name>A0A830SNI6_ECOLX</name>
<dbReference type="Proteomes" id="UP000844228">
    <property type="component" value="Unassembled WGS sequence"/>
</dbReference>
<gene>
    <name evidence="1" type="ORF">HHH44_005079</name>
</gene>
<sequence>MQKSLDSRVYFDQNGVLCQRLGIDQVPARVSAVPGDRFLKVEFIPAEEGRK</sequence>
<dbReference type="AlphaFoldDB" id="A0A830SNI6"/>
<comment type="caution">
    <text evidence="1">The sequence shown here is derived from an EMBL/GenBank/DDBJ whole genome shotgun (WGS) entry which is preliminary data.</text>
</comment>
<evidence type="ECO:0000313" key="1">
    <source>
        <dbReference type="EMBL" id="HAH1421586.1"/>
    </source>
</evidence>
<proteinExistence type="predicted"/>
<accession>A0A830SNI6</accession>
<reference evidence="1" key="2">
    <citation type="submission" date="2018-08" db="EMBL/GenBank/DDBJ databases">
        <authorList>
            <consortium name="NCBI Pathogen Detection Project"/>
        </authorList>
    </citation>
    <scope>NUCLEOTIDE SEQUENCE</scope>
    <source>
        <strain evidence="1">W1_5_ERB1</strain>
    </source>
</reference>
<reference evidence="1" key="1">
    <citation type="journal article" date="2018" name="Genome Biol.">
        <title>SKESA: strategic k-mer extension for scrupulous assemblies.</title>
        <authorList>
            <person name="Souvorov A."/>
            <person name="Agarwala R."/>
            <person name="Lipman D.J."/>
        </authorList>
    </citation>
    <scope>NUCLEOTIDE SEQUENCE [LARGE SCALE GENOMIC DNA]</scope>
    <source>
        <strain evidence="1">W1_5_ERB1</strain>
    </source>
</reference>
<dbReference type="RefSeq" id="WP_004988972.1">
    <property type="nucleotide sequence ID" value="NZ_LQVF01000036.1"/>
</dbReference>
<dbReference type="EMBL" id="DABALL010000102">
    <property type="protein sequence ID" value="HAH1421586.1"/>
    <property type="molecule type" value="Genomic_DNA"/>
</dbReference>
<organism evidence="1">
    <name type="scientific">Escherichia coli</name>
    <dbReference type="NCBI Taxonomy" id="562"/>
    <lineage>
        <taxon>Bacteria</taxon>
        <taxon>Pseudomonadati</taxon>
        <taxon>Pseudomonadota</taxon>
        <taxon>Gammaproteobacteria</taxon>
        <taxon>Enterobacterales</taxon>
        <taxon>Enterobacteriaceae</taxon>
        <taxon>Escherichia</taxon>
    </lineage>
</organism>
<protein>
    <submittedName>
        <fullName evidence="1">Conjugal transfer protein TraW</fullName>
    </submittedName>
</protein>